<keyword evidence="3" id="KW-1185">Reference proteome</keyword>
<reference evidence="2" key="2">
    <citation type="submission" date="2015-03" db="UniProtKB">
        <authorList>
            <consortium name="EnsemblPlants"/>
        </authorList>
    </citation>
    <scope>IDENTIFICATION</scope>
</reference>
<protein>
    <submittedName>
        <fullName evidence="2">Uncharacterized protein</fullName>
    </submittedName>
</protein>
<feature type="compositionally biased region" description="Pro residues" evidence="1">
    <location>
        <begin position="1"/>
        <end position="11"/>
    </location>
</feature>
<name>A0A0D3HU22_9ORYZ</name>
<dbReference type="EnsemblPlants" id="OBART12G10730.2">
    <property type="protein sequence ID" value="OBART12G10730.2"/>
    <property type="gene ID" value="OBART12G10730"/>
</dbReference>
<organism evidence="2">
    <name type="scientific">Oryza barthii</name>
    <dbReference type="NCBI Taxonomy" id="65489"/>
    <lineage>
        <taxon>Eukaryota</taxon>
        <taxon>Viridiplantae</taxon>
        <taxon>Streptophyta</taxon>
        <taxon>Embryophyta</taxon>
        <taxon>Tracheophyta</taxon>
        <taxon>Spermatophyta</taxon>
        <taxon>Magnoliopsida</taxon>
        <taxon>Liliopsida</taxon>
        <taxon>Poales</taxon>
        <taxon>Poaceae</taxon>
        <taxon>BOP clade</taxon>
        <taxon>Oryzoideae</taxon>
        <taxon>Oryzeae</taxon>
        <taxon>Oryzinae</taxon>
        <taxon>Oryza</taxon>
    </lineage>
</organism>
<accession>A0A0D3HU22</accession>
<evidence type="ECO:0000256" key="1">
    <source>
        <dbReference type="SAM" id="MobiDB-lite"/>
    </source>
</evidence>
<dbReference type="AlphaFoldDB" id="A0A0D3HU22"/>
<dbReference type="Gramene" id="OBART12G10730.2">
    <property type="protein sequence ID" value="OBART12G10730.2"/>
    <property type="gene ID" value="OBART12G10730"/>
</dbReference>
<dbReference type="Proteomes" id="UP000026960">
    <property type="component" value="Chromosome 12"/>
</dbReference>
<proteinExistence type="predicted"/>
<dbReference type="HOGENOM" id="CLU_2531026_0_0_1"/>
<evidence type="ECO:0000313" key="2">
    <source>
        <dbReference type="EnsemblPlants" id="OBART12G10730.2"/>
    </source>
</evidence>
<feature type="compositionally biased region" description="Basic residues" evidence="1">
    <location>
        <begin position="12"/>
        <end position="35"/>
    </location>
</feature>
<evidence type="ECO:0000313" key="3">
    <source>
        <dbReference type="Proteomes" id="UP000026960"/>
    </source>
</evidence>
<feature type="region of interest" description="Disordered" evidence="1">
    <location>
        <begin position="1"/>
        <end position="41"/>
    </location>
</feature>
<reference evidence="2" key="1">
    <citation type="journal article" date="2009" name="Rice">
        <title>De Novo Next Generation Sequencing of Plant Genomes.</title>
        <authorList>
            <person name="Rounsley S."/>
            <person name="Marri P.R."/>
            <person name="Yu Y."/>
            <person name="He R."/>
            <person name="Sisneros N."/>
            <person name="Goicoechea J.L."/>
            <person name="Lee S.J."/>
            <person name="Angelova A."/>
            <person name="Kudrna D."/>
            <person name="Luo M."/>
            <person name="Affourtit J."/>
            <person name="Desany B."/>
            <person name="Knight J."/>
            <person name="Niazi F."/>
            <person name="Egholm M."/>
            <person name="Wing R.A."/>
        </authorList>
    </citation>
    <scope>NUCLEOTIDE SEQUENCE [LARGE SCALE GENOMIC DNA]</scope>
    <source>
        <strain evidence="2">cv. IRGC 105608</strain>
    </source>
</reference>
<sequence>MVATLPPPTPPMRRRLPAVSRCTRRQRTQQRRRWRRVADPVVAHRGISPKLLAKGCRGGHRPEQNDLVACSLGSWGRMAMTREG</sequence>